<accession>A0A9P8KAD8</accession>
<name>A0A9P8KAD8_AURME</name>
<dbReference type="Proteomes" id="UP000767238">
    <property type="component" value="Unassembled WGS sequence"/>
</dbReference>
<comment type="caution">
    <text evidence="1">The sequence shown here is derived from an EMBL/GenBank/DDBJ whole genome shotgun (WGS) entry which is preliminary data.</text>
</comment>
<gene>
    <name evidence="1" type="ORF">KCV03_g2720</name>
</gene>
<feature type="non-terminal residue" evidence="1">
    <location>
        <position position="67"/>
    </location>
</feature>
<organism evidence="1 2">
    <name type="scientific">Aureobasidium melanogenum</name>
    <name type="common">Aureobasidium pullulans var. melanogenum</name>
    <dbReference type="NCBI Taxonomy" id="46634"/>
    <lineage>
        <taxon>Eukaryota</taxon>
        <taxon>Fungi</taxon>
        <taxon>Dikarya</taxon>
        <taxon>Ascomycota</taxon>
        <taxon>Pezizomycotina</taxon>
        <taxon>Dothideomycetes</taxon>
        <taxon>Dothideomycetidae</taxon>
        <taxon>Dothideales</taxon>
        <taxon>Saccotheciaceae</taxon>
        <taxon>Aureobasidium</taxon>
    </lineage>
</organism>
<proteinExistence type="predicted"/>
<sequence length="67" mass="7431">MANQLFVLDPLLVVNASLPIMDVDLGTFTSDGTGRYPLTMSRPNEHTVLDLSQVFNMNGQWLSYATI</sequence>
<reference evidence="1" key="1">
    <citation type="journal article" date="2021" name="J Fungi (Basel)">
        <title>Virulence traits and population genomics of the black yeast Aureobasidium melanogenum.</title>
        <authorList>
            <person name="Cernosa A."/>
            <person name="Sun X."/>
            <person name="Gostincar C."/>
            <person name="Fang C."/>
            <person name="Gunde-Cimerman N."/>
            <person name="Song Z."/>
        </authorList>
    </citation>
    <scope>NUCLEOTIDE SEQUENCE</scope>
    <source>
        <strain evidence="1">EXF-8016</strain>
    </source>
</reference>
<dbReference type="EMBL" id="JAHFYH010000013">
    <property type="protein sequence ID" value="KAH0226060.1"/>
    <property type="molecule type" value="Genomic_DNA"/>
</dbReference>
<evidence type="ECO:0000313" key="2">
    <source>
        <dbReference type="Proteomes" id="UP000767238"/>
    </source>
</evidence>
<protein>
    <submittedName>
        <fullName evidence="1">Uncharacterized protein</fullName>
    </submittedName>
</protein>
<reference evidence="1" key="2">
    <citation type="submission" date="2021-08" db="EMBL/GenBank/DDBJ databases">
        <authorList>
            <person name="Gostincar C."/>
            <person name="Sun X."/>
            <person name="Song Z."/>
            <person name="Gunde-Cimerman N."/>
        </authorList>
    </citation>
    <scope>NUCLEOTIDE SEQUENCE</scope>
    <source>
        <strain evidence="1">EXF-8016</strain>
    </source>
</reference>
<dbReference type="AlphaFoldDB" id="A0A9P8KAD8"/>
<evidence type="ECO:0000313" key="1">
    <source>
        <dbReference type="EMBL" id="KAH0226060.1"/>
    </source>
</evidence>
<dbReference type="OrthoDB" id="3925997at2759"/>